<dbReference type="EMBL" id="JAFGIX010000064">
    <property type="protein sequence ID" value="MBN1574053.1"/>
    <property type="molecule type" value="Genomic_DNA"/>
</dbReference>
<dbReference type="GO" id="GO:0016042">
    <property type="term" value="P:lipid catabolic process"/>
    <property type="evidence" value="ECO:0007669"/>
    <property type="project" value="UniProtKB-KW"/>
</dbReference>
<dbReference type="PANTHER" id="PTHR10272">
    <property type="entry name" value="PLATELET-ACTIVATING FACTOR ACETYLHYDROLASE"/>
    <property type="match status" value="1"/>
</dbReference>
<accession>A0A9D8PQ94</accession>
<keyword evidence="2" id="KW-0442">Lipid degradation</keyword>
<evidence type="ECO:0000256" key="4">
    <source>
        <dbReference type="SAM" id="SignalP"/>
    </source>
</evidence>
<evidence type="ECO:0000256" key="2">
    <source>
        <dbReference type="ARBA" id="ARBA00022963"/>
    </source>
</evidence>
<keyword evidence="4" id="KW-0732">Signal</keyword>
<evidence type="ECO:0000313" key="5">
    <source>
        <dbReference type="EMBL" id="MBN1574053.1"/>
    </source>
</evidence>
<dbReference type="PANTHER" id="PTHR10272:SF0">
    <property type="entry name" value="PLATELET-ACTIVATING FACTOR ACETYLHYDROLASE"/>
    <property type="match status" value="1"/>
</dbReference>
<dbReference type="InterPro" id="IPR029058">
    <property type="entry name" value="AB_hydrolase_fold"/>
</dbReference>
<proteinExistence type="predicted"/>
<keyword evidence="1" id="KW-0378">Hydrolase</keyword>
<dbReference type="Proteomes" id="UP000809273">
    <property type="component" value="Unassembled WGS sequence"/>
</dbReference>
<feature type="chain" id="PRO_5038630654" description="Dienelactone hydrolase" evidence="4">
    <location>
        <begin position="21"/>
        <end position="346"/>
    </location>
</feature>
<feature type="signal peptide" evidence="4">
    <location>
        <begin position="1"/>
        <end position="20"/>
    </location>
</feature>
<keyword evidence="3" id="KW-0443">Lipid metabolism</keyword>
<evidence type="ECO:0000256" key="1">
    <source>
        <dbReference type="ARBA" id="ARBA00022801"/>
    </source>
</evidence>
<dbReference type="SUPFAM" id="SSF53474">
    <property type="entry name" value="alpha/beta-Hydrolases"/>
    <property type="match status" value="1"/>
</dbReference>
<organism evidence="5 6">
    <name type="scientific">Candidatus Zymogenus saltonus</name>
    <dbReference type="NCBI Taxonomy" id="2844893"/>
    <lineage>
        <taxon>Bacteria</taxon>
        <taxon>Deltaproteobacteria</taxon>
        <taxon>Candidatus Zymogenia</taxon>
        <taxon>Candidatus Zymogeniales</taxon>
        <taxon>Candidatus Zymogenaceae</taxon>
        <taxon>Candidatus Zymogenus</taxon>
    </lineage>
</organism>
<reference evidence="5" key="2">
    <citation type="submission" date="2021-01" db="EMBL/GenBank/DDBJ databases">
        <authorList>
            <person name="Hahn C.R."/>
            <person name="Youssef N.H."/>
            <person name="Elshahed M."/>
        </authorList>
    </citation>
    <scope>NUCLEOTIDE SEQUENCE</scope>
    <source>
        <strain evidence="5">Zod_Metabat.24</strain>
    </source>
</reference>
<name>A0A9D8PQ94_9DELT</name>
<reference evidence="5" key="1">
    <citation type="journal article" date="2021" name="Environ. Microbiol.">
        <title>Genomic characterization of three novel Desulfobacterota classes expand the metabolic and phylogenetic diversity of the phylum.</title>
        <authorList>
            <person name="Murphy C.L."/>
            <person name="Biggerstaff J."/>
            <person name="Eichhorn A."/>
            <person name="Ewing E."/>
            <person name="Shahan R."/>
            <person name="Soriano D."/>
            <person name="Stewart S."/>
            <person name="VanMol K."/>
            <person name="Walker R."/>
            <person name="Walters P."/>
            <person name="Elshahed M.S."/>
            <person name="Youssef N.H."/>
        </authorList>
    </citation>
    <scope>NUCLEOTIDE SEQUENCE</scope>
    <source>
        <strain evidence="5">Zod_Metabat.24</strain>
    </source>
</reference>
<dbReference type="Pfam" id="PF03403">
    <property type="entry name" value="PAF-AH_p_II"/>
    <property type="match status" value="1"/>
</dbReference>
<evidence type="ECO:0000256" key="3">
    <source>
        <dbReference type="ARBA" id="ARBA00023098"/>
    </source>
</evidence>
<evidence type="ECO:0008006" key="7">
    <source>
        <dbReference type="Google" id="ProtNLM"/>
    </source>
</evidence>
<dbReference type="GO" id="GO:0003847">
    <property type="term" value="F:1-alkyl-2-acetylglycerophosphocholine esterase activity"/>
    <property type="evidence" value="ECO:0007669"/>
    <property type="project" value="TreeGrafter"/>
</dbReference>
<evidence type="ECO:0000313" key="6">
    <source>
        <dbReference type="Proteomes" id="UP000809273"/>
    </source>
</evidence>
<dbReference type="AlphaFoldDB" id="A0A9D8PQ94"/>
<gene>
    <name evidence="5" type="ORF">JW984_12730</name>
</gene>
<comment type="caution">
    <text evidence="5">The sequence shown here is derived from an EMBL/GenBank/DDBJ whole genome shotgun (WGS) entry which is preliminary data.</text>
</comment>
<sequence length="346" mass="37746">MMKKLYILFFLVIFIITLCAQTMADEAVGFKVVTVSVGGEYEILCGVWYPAAGGNARAAYDFGNGAVTGKAIKNAAPNKDLGPLPIIVYSHGYSGCSHSSAFLVESLAGSGFIVIAPDHTDDLKACSLKEGFVRERGYGSKLAKRAIRLSRALSSGEYDTGHFRYRYMEVSAAIDWIVNAGGDPASPFYGLVDPEKIGAVGHSLGAYSVLAVSGVIDIARDPRIRAVVAMSGPGDRVFACDKMTGVKVPAMLMYGEDERGRKEEGLNLQYRCLAEPKFLLVISGADHLTFAESSFRRRDRAAEEKRHTVIARYVVVFFEYFIKGQEGAKGVLKVRNPGLERYDFNF</sequence>
<dbReference type="Gene3D" id="3.40.50.1820">
    <property type="entry name" value="alpha/beta hydrolase"/>
    <property type="match status" value="1"/>
</dbReference>
<protein>
    <recommendedName>
        <fullName evidence="7">Dienelactone hydrolase</fullName>
    </recommendedName>
</protein>